<dbReference type="EMBL" id="AP019416">
    <property type="protein sequence ID" value="BBI53435.1"/>
    <property type="molecule type" value="Genomic_DNA"/>
</dbReference>
<dbReference type="CDD" id="cd01949">
    <property type="entry name" value="GGDEF"/>
    <property type="match status" value="1"/>
</dbReference>
<organism evidence="4 5">
    <name type="scientific">Vreelandella olivaria</name>
    <dbReference type="NCBI Taxonomy" id="390919"/>
    <lineage>
        <taxon>Bacteria</taxon>
        <taxon>Pseudomonadati</taxon>
        <taxon>Pseudomonadota</taxon>
        <taxon>Gammaproteobacteria</taxon>
        <taxon>Oceanospirillales</taxon>
        <taxon>Halomonadaceae</taxon>
        <taxon>Vreelandella</taxon>
    </lineage>
</organism>
<name>A0ABM7GS11_9GAMM</name>
<dbReference type="PANTHER" id="PTHR45138">
    <property type="entry name" value="REGULATORY COMPONENTS OF SENSORY TRANSDUCTION SYSTEM"/>
    <property type="match status" value="1"/>
</dbReference>
<dbReference type="SMART" id="SM00267">
    <property type="entry name" value="GGDEF"/>
    <property type="match status" value="1"/>
</dbReference>
<dbReference type="Gene3D" id="3.30.70.270">
    <property type="match status" value="1"/>
</dbReference>
<evidence type="ECO:0000259" key="3">
    <source>
        <dbReference type="PROSITE" id="PS50887"/>
    </source>
</evidence>
<reference evidence="5" key="1">
    <citation type="journal article" date="2019" name="Microbiol. Resour. Announc.">
        <title>Complete Genome Sequence of Halomonas olivaria, a Moderately Halophilic Bacterium Isolated from Olive Processing Effluents, Obtained by Nanopore Sequencing.</title>
        <authorList>
            <person name="Nagata S."/>
            <person name="Ii K.M."/>
            <person name="Tsukimi T."/>
            <person name="Miura M.C."/>
            <person name="Galipon J."/>
            <person name="Arakawa K."/>
        </authorList>
    </citation>
    <scope>NUCLEOTIDE SEQUENCE [LARGE SCALE GENOMIC DNA]</scope>
    <source>
        <strain evidence="5">TYRC17</strain>
    </source>
</reference>
<dbReference type="SUPFAM" id="SSF55073">
    <property type="entry name" value="Nucleotide cyclase"/>
    <property type="match status" value="1"/>
</dbReference>
<evidence type="ECO:0000313" key="4">
    <source>
        <dbReference type="EMBL" id="BBI53435.1"/>
    </source>
</evidence>
<evidence type="ECO:0000256" key="2">
    <source>
        <dbReference type="ARBA" id="ARBA00034247"/>
    </source>
</evidence>
<sequence length="103" mass="11352">MTELLRQEDLLCRVGGEEFAILLPNTSLAQAEQVAERIRSKAAATPINISEEHSEKVLWLTVSLGITTISTNEKALKYALKRADIGLYQAKENGRNQAVVNTV</sequence>
<dbReference type="PANTHER" id="PTHR45138:SF9">
    <property type="entry name" value="DIGUANYLATE CYCLASE DGCM-RELATED"/>
    <property type="match status" value="1"/>
</dbReference>
<dbReference type="PROSITE" id="PS50887">
    <property type="entry name" value="GGDEF"/>
    <property type="match status" value="1"/>
</dbReference>
<comment type="catalytic activity">
    <reaction evidence="2">
        <text>2 GTP = 3',3'-c-di-GMP + 2 diphosphate</text>
        <dbReference type="Rhea" id="RHEA:24898"/>
        <dbReference type="ChEBI" id="CHEBI:33019"/>
        <dbReference type="ChEBI" id="CHEBI:37565"/>
        <dbReference type="ChEBI" id="CHEBI:58805"/>
        <dbReference type="EC" id="2.7.7.65"/>
    </reaction>
</comment>
<dbReference type="InterPro" id="IPR050469">
    <property type="entry name" value="Diguanylate_Cyclase"/>
</dbReference>
<protein>
    <recommendedName>
        <fullName evidence="1">diguanylate cyclase</fullName>
        <ecNumber evidence="1">2.7.7.65</ecNumber>
    </recommendedName>
</protein>
<keyword evidence="5" id="KW-1185">Reference proteome</keyword>
<feature type="domain" description="GGDEF" evidence="3">
    <location>
        <begin position="1"/>
        <end position="103"/>
    </location>
</feature>
<evidence type="ECO:0000256" key="1">
    <source>
        <dbReference type="ARBA" id="ARBA00012528"/>
    </source>
</evidence>
<dbReference type="Proteomes" id="UP000289555">
    <property type="component" value="Chromosome"/>
</dbReference>
<dbReference type="InterPro" id="IPR029787">
    <property type="entry name" value="Nucleotide_cyclase"/>
</dbReference>
<accession>A0ABM7GS11</accession>
<dbReference type="InterPro" id="IPR000160">
    <property type="entry name" value="GGDEF_dom"/>
</dbReference>
<dbReference type="EC" id="2.7.7.65" evidence="1"/>
<evidence type="ECO:0000313" key="5">
    <source>
        <dbReference type="Proteomes" id="UP000289555"/>
    </source>
</evidence>
<dbReference type="NCBIfam" id="TIGR00254">
    <property type="entry name" value="GGDEF"/>
    <property type="match status" value="1"/>
</dbReference>
<proteinExistence type="predicted"/>
<dbReference type="InterPro" id="IPR043128">
    <property type="entry name" value="Rev_trsase/Diguanyl_cyclase"/>
</dbReference>
<gene>
    <name evidence="4" type="ORF">HORIV_58560</name>
</gene>
<dbReference type="Pfam" id="PF00990">
    <property type="entry name" value="GGDEF"/>
    <property type="match status" value="1"/>
</dbReference>